<dbReference type="SUPFAM" id="SSF55166">
    <property type="entry name" value="Hedgehog/DD-peptidase"/>
    <property type="match status" value="1"/>
</dbReference>
<dbReference type="InterPro" id="IPR000755">
    <property type="entry name" value="A_A_dipeptidase"/>
</dbReference>
<gene>
    <name evidence="12" type="ORF">HY912_15850</name>
</gene>
<keyword evidence="7 9" id="KW-0482">Metalloprotease</keyword>
<keyword evidence="2 9" id="KW-0645">Protease</keyword>
<feature type="chain" id="PRO_5039490792" description="D-alanyl-D-alanine dipeptidase" evidence="11">
    <location>
        <begin position="23"/>
        <end position="234"/>
    </location>
</feature>
<accession>A0A9D6Z4W4</accession>
<keyword evidence="11" id="KW-0732">Signal</keyword>
<evidence type="ECO:0000256" key="2">
    <source>
        <dbReference type="ARBA" id="ARBA00022670"/>
    </source>
</evidence>
<dbReference type="PANTHER" id="PTHR43126:SF1">
    <property type="entry name" value="D-ALANYL-D-ALANINE DIPEPTIDASE"/>
    <property type="match status" value="1"/>
</dbReference>
<reference evidence="12" key="1">
    <citation type="submission" date="2020-07" db="EMBL/GenBank/DDBJ databases">
        <title>Huge and variable diversity of episymbiotic CPR bacteria and DPANN archaea in groundwater ecosystems.</title>
        <authorList>
            <person name="He C.Y."/>
            <person name="Keren R."/>
            <person name="Whittaker M."/>
            <person name="Farag I.F."/>
            <person name="Doudna J."/>
            <person name="Cate J.H.D."/>
            <person name="Banfield J.F."/>
        </authorList>
    </citation>
    <scope>NUCLEOTIDE SEQUENCE</scope>
    <source>
        <strain evidence="12">NC_groundwater_1664_Pr3_B-0.1um_52_9</strain>
    </source>
</reference>
<dbReference type="GO" id="GO:0006508">
    <property type="term" value="P:proteolysis"/>
    <property type="evidence" value="ECO:0007669"/>
    <property type="project" value="UniProtKB-KW"/>
</dbReference>
<dbReference type="GO" id="GO:0160237">
    <property type="term" value="F:D-Ala-D-Ala dipeptidase activity"/>
    <property type="evidence" value="ECO:0007669"/>
    <property type="project" value="UniProtKB-EC"/>
</dbReference>
<feature type="signal peptide" evidence="11">
    <location>
        <begin position="1"/>
        <end position="22"/>
    </location>
</feature>
<protein>
    <recommendedName>
        <fullName evidence="9 10">D-alanyl-D-alanine dipeptidase</fullName>
        <shortName evidence="9 10">D-Ala-D-Ala dipeptidase</shortName>
        <ecNumber evidence="9 10">3.4.13.22</ecNumber>
    </recommendedName>
</protein>
<comment type="caution">
    <text evidence="12">The sequence shown here is derived from an EMBL/GenBank/DDBJ whole genome shotgun (WGS) entry which is preliminary data.</text>
</comment>
<comment type="similarity">
    <text evidence="9 10">Belongs to the peptidase M15D family.</text>
</comment>
<keyword evidence="4 9" id="KW-0378">Hydrolase</keyword>
<comment type="function">
    <text evidence="9 10">Catalyzes hydrolysis of the D-alanyl-D-alanine dipeptide.</text>
</comment>
<dbReference type="CDD" id="cd14817">
    <property type="entry name" value="D-Ala-D-Ala_dipeptidase_VanX"/>
    <property type="match status" value="1"/>
</dbReference>
<dbReference type="GO" id="GO:0008270">
    <property type="term" value="F:zinc ion binding"/>
    <property type="evidence" value="ECO:0007669"/>
    <property type="project" value="UniProtKB-UniRule"/>
</dbReference>
<feature type="binding site" evidence="9">
    <location>
        <position position="216"/>
    </location>
    <ligand>
        <name>Zn(2+)</name>
        <dbReference type="ChEBI" id="CHEBI:29105"/>
        <note>catalytic</note>
    </ligand>
</feature>
<dbReference type="Pfam" id="PF01427">
    <property type="entry name" value="Peptidase_M15"/>
    <property type="match status" value="1"/>
</dbReference>
<evidence type="ECO:0000256" key="10">
    <source>
        <dbReference type="PIRNR" id="PIRNR026671"/>
    </source>
</evidence>
<proteinExistence type="inferred from homology"/>
<keyword evidence="5 9" id="KW-0862">Zinc</keyword>
<dbReference type="PIRSF" id="PIRSF026671">
    <property type="entry name" value="AA_dipeptidase"/>
    <property type="match status" value="1"/>
</dbReference>
<evidence type="ECO:0000313" key="12">
    <source>
        <dbReference type="EMBL" id="MBI5250962.1"/>
    </source>
</evidence>
<evidence type="ECO:0000256" key="8">
    <source>
        <dbReference type="ARBA" id="ARBA00023316"/>
    </source>
</evidence>
<keyword evidence="3 9" id="KW-0479">Metal-binding</keyword>
<evidence type="ECO:0000256" key="6">
    <source>
        <dbReference type="ARBA" id="ARBA00022997"/>
    </source>
</evidence>
<dbReference type="Proteomes" id="UP000807825">
    <property type="component" value="Unassembled WGS sequence"/>
</dbReference>
<evidence type="ECO:0000313" key="13">
    <source>
        <dbReference type="Proteomes" id="UP000807825"/>
    </source>
</evidence>
<evidence type="ECO:0000256" key="1">
    <source>
        <dbReference type="ARBA" id="ARBA00001362"/>
    </source>
</evidence>
<evidence type="ECO:0000256" key="7">
    <source>
        <dbReference type="ARBA" id="ARBA00023049"/>
    </source>
</evidence>
<dbReference type="GO" id="GO:0071555">
    <property type="term" value="P:cell wall organization"/>
    <property type="evidence" value="ECO:0007669"/>
    <property type="project" value="UniProtKB-KW"/>
</dbReference>
<keyword evidence="6 9" id="KW-0224">Dipeptidase</keyword>
<dbReference type="EC" id="3.4.13.22" evidence="9 10"/>
<dbReference type="InterPro" id="IPR009045">
    <property type="entry name" value="Zn_M74/Hedgehog-like"/>
</dbReference>
<sequence>MGKSSSIFLVCCLIYTHLVAFSTETAAGDLPDNFVYVEDVVPNVRVDLRYFTDHNFLGRRVDGYLAPRCILTRAAAEALKKVHEELKPFGLGLKIFDAYRPQRAVDDFVRWGKDLNDTKMQAEYYPNVQKKDLFSEGYIAGKSSHSRGSTVDLTIVCLDKQPGESDLDMGTRFDFFGREAWPESPLVSSIHRAHRMLLQVLMQKHGFEPYPKEWWHFTLKNEPFPNTYFNFPAQ</sequence>
<dbReference type="EMBL" id="JACRDE010000411">
    <property type="protein sequence ID" value="MBI5250962.1"/>
    <property type="molecule type" value="Genomic_DNA"/>
</dbReference>
<evidence type="ECO:0000256" key="3">
    <source>
        <dbReference type="ARBA" id="ARBA00022723"/>
    </source>
</evidence>
<feature type="binding site" evidence="9">
    <location>
        <position position="152"/>
    </location>
    <ligand>
        <name>Zn(2+)</name>
        <dbReference type="ChEBI" id="CHEBI:29105"/>
        <note>catalytic</note>
    </ligand>
</feature>
<feature type="active site" description="Proton donor/acceptor" evidence="9">
    <location>
        <position position="213"/>
    </location>
</feature>
<dbReference type="AlphaFoldDB" id="A0A9D6Z4W4"/>
<evidence type="ECO:0000256" key="9">
    <source>
        <dbReference type="HAMAP-Rule" id="MF_01924"/>
    </source>
</evidence>
<feature type="binding site" evidence="9">
    <location>
        <position position="145"/>
    </location>
    <ligand>
        <name>Zn(2+)</name>
        <dbReference type="ChEBI" id="CHEBI:29105"/>
        <note>catalytic</note>
    </ligand>
</feature>
<name>A0A9D6Z4W4_9BACT</name>
<dbReference type="Gene3D" id="3.30.1380.10">
    <property type="match status" value="1"/>
</dbReference>
<keyword evidence="8 10" id="KW-0961">Cell wall biogenesis/degradation</keyword>
<feature type="site" description="Transition state stabilizer" evidence="9">
    <location>
        <position position="100"/>
    </location>
</feature>
<evidence type="ECO:0000256" key="11">
    <source>
        <dbReference type="SAM" id="SignalP"/>
    </source>
</evidence>
<evidence type="ECO:0000256" key="4">
    <source>
        <dbReference type="ARBA" id="ARBA00022801"/>
    </source>
</evidence>
<comment type="catalytic activity">
    <reaction evidence="1 9 10">
        <text>D-alanyl-D-alanine + H2O = 2 D-alanine</text>
        <dbReference type="Rhea" id="RHEA:20661"/>
        <dbReference type="ChEBI" id="CHEBI:15377"/>
        <dbReference type="ChEBI" id="CHEBI:57416"/>
        <dbReference type="ChEBI" id="CHEBI:57822"/>
        <dbReference type="EC" id="3.4.13.22"/>
    </reaction>
</comment>
<evidence type="ECO:0000256" key="5">
    <source>
        <dbReference type="ARBA" id="ARBA00022833"/>
    </source>
</evidence>
<dbReference type="HAMAP" id="MF_01924">
    <property type="entry name" value="A_A_dipeptidase"/>
    <property type="match status" value="1"/>
</dbReference>
<organism evidence="12 13">
    <name type="scientific">Desulfomonile tiedjei</name>
    <dbReference type="NCBI Taxonomy" id="2358"/>
    <lineage>
        <taxon>Bacteria</taxon>
        <taxon>Pseudomonadati</taxon>
        <taxon>Thermodesulfobacteriota</taxon>
        <taxon>Desulfomonilia</taxon>
        <taxon>Desulfomonilales</taxon>
        <taxon>Desulfomonilaceae</taxon>
        <taxon>Desulfomonile</taxon>
    </lineage>
</organism>
<dbReference type="GO" id="GO:0008237">
    <property type="term" value="F:metallopeptidase activity"/>
    <property type="evidence" value="ECO:0007669"/>
    <property type="project" value="UniProtKB-KW"/>
</dbReference>
<dbReference type="PANTHER" id="PTHR43126">
    <property type="entry name" value="D-ALANYL-D-ALANINE DIPEPTIDASE"/>
    <property type="match status" value="1"/>
</dbReference>
<comment type="cofactor">
    <cofactor evidence="9">
        <name>Zn(2+)</name>
        <dbReference type="ChEBI" id="CHEBI:29105"/>
    </cofactor>
    <text evidence="9">Binds 1 zinc ion per subunit.</text>
</comment>